<reference evidence="1 2" key="1">
    <citation type="journal article" date="2013" name="BMC Genomics">
        <title>The miniature genome of a carnivorous plant Genlisea aurea contains a low number of genes and short non-coding sequences.</title>
        <authorList>
            <person name="Leushkin E.V."/>
            <person name="Sutormin R.A."/>
            <person name="Nabieva E.R."/>
            <person name="Penin A.A."/>
            <person name="Kondrashov A.S."/>
            <person name="Logacheva M.D."/>
        </authorList>
    </citation>
    <scope>NUCLEOTIDE SEQUENCE [LARGE SCALE GENOMIC DNA]</scope>
</reference>
<name>S8CRS9_9LAMI</name>
<accession>S8CRS9</accession>
<evidence type="ECO:0000313" key="2">
    <source>
        <dbReference type="Proteomes" id="UP000015453"/>
    </source>
</evidence>
<dbReference type="AlphaFoldDB" id="S8CRS9"/>
<evidence type="ECO:0000313" key="1">
    <source>
        <dbReference type="EMBL" id="EPS67571.1"/>
    </source>
</evidence>
<organism evidence="1 2">
    <name type="scientific">Genlisea aurea</name>
    <dbReference type="NCBI Taxonomy" id="192259"/>
    <lineage>
        <taxon>Eukaryota</taxon>
        <taxon>Viridiplantae</taxon>
        <taxon>Streptophyta</taxon>
        <taxon>Embryophyta</taxon>
        <taxon>Tracheophyta</taxon>
        <taxon>Spermatophyta</taxon>
        <taxon>Magnoliopsida</taxon>
        <taxon>eudicotyledons</taxon>
        <taxon>Gunneridae</taxon>
        <taxon>Pentapetalae</taxon>
        <taxon>asterids</taxon>
        <taxon>lamiids</taxon>
        <taxon>Lamiales</taxon>
        <taxon>Lentibulariaceae</taxon>
        <taxon>Genlisea</taxon>
    </lineage>
</organism>
<proteinExistence type="predicted"/>
<dbReference type="Proteomes" id="UP000015453">
    <property type="component" value="Unassembled WGS sequence"/>
</dbReference>
<comment type="caution">
    <text evidence="1">The sequence shown here is derived from an EMBL/GenBank/DDBJ whole genome shotgun (WGS) entry which is preliminary data.</text>
</comment>
<protein>
    <submittedName>
        <fullName evidence="1">Uncharacterized protein</fullName>
    </submittedName>
</protein>
<keyword evidence="2" id="KW-1185">Reference proteome</keyword>
<sequence>MRVLLQYNSSLRTFARRRSLLASLGGEFGKTDEIEYLRKMIPLVALPLATLLDRFIPNPSSKASSIDRDKYRRRLVDALNMDRNADSRVDR</sequence>
<dbReference type="EMBL" id="AUSU01003051">
    <property type="protein sequence ID" value="EPS67571.1"/>
    <property type="molecule type" value="Genomic_DNA"/>
</dbReference>
<gene>
    <name evidence="1" type="ORF">M569_07204</name>
</gene>